<feature type="transmembrane region" description="Helical" evidence="3">
    <location>
        <begin position="527"/>
        <end position="548"/>
    </location>
</feature>
<organism evidence="5 6">
    <name type="scientific">Phascolomyces articulosus</name>
    <dbReference type="NCBI Taxonomy" id="60185"/>
    <lineage>
        <taxon>Eukaryota</taxon>
        <taxon>Fungi</taxon>
        <taxon>Fungi incertae sedis</taxon>
        <taxon>Mucoromycota</taxon>
        <taxon>Mucoromycotina</taxon>
        <taxon>Mucoromycetes</taxon>
        <taxon>Mucorales</taxon>
        <taxon>Lichtheimiaceae</taxon>
        <taxon>Phascolomyces</taxon>
    </lineage>
</organism>
<feature type="compositionally biased region" description="Basic and acidic residues" evidence="2">
    <location>
        <begin position="109"/>
        <end position="128"/>
    </location>
</feature>
<comment type="caution">
    <text evidence="5">The sequence shown here is derived from an EMBL/GenBank/DDBJ whole genome shotgun (WGS) entry which is preliminary data.</text>
</comment>
<dbReference type="PANTHER" id="PTHR16255:SF15">
    <property type="entry name" value="SPORULATION PROTEIN RMD1"/>
    <property type="match status" value="1"/>
</dbReference>
<feature type="compositionally biased region" description="Low complexity" evidence="2">
    <location>
        <begin position="321"/>
        <end position="348"/>
    </location>
</feature>
<feature type="region of interest" description="Disordered" evidence="2">
    <location>
        <begin position="307"/>
        <end position="348"/>
    </location>
</feature>
<feature type="compositionally biased region" description="Acidic residues" evidence="2">
    <location>
        <begin position="273"/>
        <end position="282"/>
    </location>
</feature>
<dbReference type="GO" id="GO:0005739">
    <property type="term" value="C:mitochondrion"/>
    <property type="evidence" value="ECO:0007669"/>
    <property type="project" value="UniProtKB-ARBA"/>
</dbReference>
<reference evidence="5" key="1">
    <citation type="journal article" date="2022" name="IScience">
        <title>Evolution of zygomycete secretomes and the origins of terrestrial fungal ecologies.</title>
        <authorList>
            <person name="Chang Y."/>
            <person name="Wang Y."/>
            <person name="Mondo S."/>
            <person name="Ahrendt S."/>
            <person name="Andreopoulos W."/>
            <person name="Barry K."/>
            <person name="Beard J."/>
            <person name="Benny G.L."/>
            <person name="Blankenship S."/>
            <person name="Bonito G."/>
            <person name="Cuomo C."/>
            <person name="Desiro A."/>
            <person name="Gervers K.A."/>
            <person name="Hundley H."/>
            <person name="Kuo A."/>
            <person name="LaButti K."/>
            <person name="Lang B.F."/>
            <person name="Lipzen A."/>
            <person name="O'Donnell K."/>
            <person name="Pangilinan J."/>
            <person name="Reynolds N."/>
            <person name="Sandor L."/>
            <person name="Smith M.E."/>
            <person name="Tsang A."/>
            <person name="Grigoriev I.V."/>
            <person name="Stajich J.E."/>
            <person name="Spatafora J.W."/>
        </authorList>
    </citation>
    <scope>NUCLEOTIDE SEQUENCE</scope>
    <source>
        <strain evidence="5">RSA 2281</strain>
    </source>
</reference>
<dbReference type="Proteomes" id="UP001209540">
    <property type="component" value="Unassembled WGS sequence"/>
</dbReference>
<evidence type="ECO:0000313" key="5">
    <source>
        <dbReference type="EMBL" id="KAI9264089.1"/>
    </source>
</evidence>
<dbReference type="AlphaFoldDB" id="A0AAD5KEB5"/>
<dbReference type="EMBL" id="JAIXMP010000012">
    <property type="protein sequence ID" value="KAI9264089.1"/>
    <property type="molecule type" value="Genomic_DNA"/>
</dbReference>
<name>A0AAD5KEB5_9FUNG</name>
<reference evidence="5" key="2">
    <citation type="submission" date="2023-02" db="EMBL/GenBank/DDBJ databases">
        <authorList>
            <consortium name="DOE Joint Genome Institute"/>
            <person name="Mondo S.J."/>
            <person name="Chang Y."/>
            <person name="Wang Y."/>
            <person name="Ahrendt S."/>
            <person name="Andreopoulos W."/>
            <person name="Barry K."/>
            <person name="Beard J."/>
            <person name="Benny G.L."/>
            <person name="Blankenship S."/>
            <person name="Bonito G."/>
            <person name="Cuomo C."/>
            <person name="Desiro A."/>
            <person name="Gervers K.A."/>
            <person name="Hundley H."/>
            <person name="Kuo A."/>
            <person name="LaButti K."/>
            <person name="Lang B.F."/>
            <person name="Lipzen A."/>
            <person name="O'Donnell K."/>
            <person name="Pangilinan J."/>
            <person name="Reynolds N."/>
            <person name="Sandor L."/>
            <person name="Smith M.W."/>
            <person name="Tsang A."/>
            <person name="Grigoriev I.V."/>
            <person name="Stajich J.E."/>
            <person name="Spatafora J.W."/>
        </authorList>
    </citation>
    <scope>NUCLEOTIDE SEQUENCE</scope>
    <source>
        <strain evidence="5">RSA 2281</strain>
    </source>
</reference>
<dbReference type="PANTHER" id="PTHR16255">
    <property type="entry name" value="REQUIRED FOR MEIOTIC NUCLEAR DIVISION PROTEIN 1 HOMOLOG"/>
    <property type="match status" value="1"/>
</dbReference>
<proteinExistence type="inferred from homology"/>
<keyword evidence="3" id="KW-1133">Transmembrane helix</keyword>
<protein>
    <recommendedName>
        <fullName evidence="4">DUF155 domain-containing protein</fullName>
    </recommendedName>
</protein>
<evidence type="ECO:0000256" key="2">
    <source>
        <dbReference type="SAM" id="MobiDB-lite"/>
    </source>
</evidence>
<evidence type="ECO:0000259" key="4">
    <source>
        <dbReference type="Pfam" id="PF02582"/>
    </source>
</evidence>
<feature type="region of interest" description="Disordered" evidence="2">
    <location>
        <begin position="1"/>
        <end position="130"/>
    </location>
</feature>
<accession>A0AAD5KEB5</accession>
<evidence type="ECO:0000313" key="6">
    <source>
        <dbReference type="Proteomes" id="UP001209540"/>
    </source>
</evidence>
<evidence type="ECO:0000256" key="3">
    <source>
        <dbReference type="SAM" id="Phobius"/>
    </source>
</evidence>
<dbReference type="InterPro" id="IPR003734">
    <property type="entry name" value="DUF155"/>
</dbReference>
<keyword evidence="3" id="KW-0472">Membrane</keyword>
<feature type="domain" description="DUF155" evidence="4">
    <location>
        <begin position="430"/>
        <end position="499"/>
    </location>
</feature>
<feature type="region of interest" description="Disordered" evidence="2">
    <location>
        <begin position="262"/>
        <end position="283"/>
    </location>
</feature>
<sequence>MKKTADSNKQPKPSAISREVLKPSTHPSPPQAESSSSNSRKNVAQLRRTESDFATVPPRPKPATQPLRSSKISQKLVVFPSKSVEASSGEMDNVLPSPSKPEFNQQQREQNEEQQRLNKERQKQREDQVAWNQEEEAWNATNEERETAEILGSTYGYRTEAEFMTQDEREFANLSRVAAYCTGEGYSIGPLRQFLRQHHRVTPRLYDECLYAAYHFPLLTMRPGKDNLLNVRVRSAYTRIGSISDDSEMDYDEDTYERNGIDTIGSHLHVPDADEDGQEEDDDRRSITIHRYSMNDNNEVLRSSISAPASPVKEDMPTSPLTAKTLSTAGLTTGGDASASATAPDAPTTTMPRRNSIFTGGEVFLFDYGVVVFWNFNRAQELLMLEDFAQFSIRPFRDNPDEDMQIEEMHFQYDVSQVKPRIFNDMITLKKMAQTGRLVKNRVEITKINGNLFNLRMNVNLVSNVLDTPEIFWSEPALQPMYNAIKDYLEIPQRVKILNDRLKVISDLLSMLRDHLTNFGVEYQTLIIIYLIIIAVIVACFEIAVKVLQTVRVL</sequence>
<evidence type="ECO:0000256" key="1">
    <source>
        <dbReference type="ARBA" id="ARBA00008306"/>
    </source>
</evidence>
<comment type="similarity">
    <text evidence="1">Belongs to the RMD1/sif2 family.</text>
</comment>
<keyword evidence="6" id="KW-1185">Reference proteome</keyword>
<keyword evidence="3" id="KW-0812">Transmembrane</keyword>
<dbReference type="Pfam" id="PF02582">
    <property type="entry name" value="DUF155"/>
    <property type="match status" value="1"/>
</dbReference>
<gene>
    <name evidence="5" type="ORF">BDA99DRAFT_546870</name>
</gene>
<dbReference type="InterPro" id="IPR051624">
    <property type="entry name" value="RMD1/Sad1-interacting"/>
</dbReference>